<keyword evidence="1" id="KW-0645">Protease</keyword>
<dbReference type="PANTHER" id="PTHR24559:SF444">
    <property type="entry name" value="REVERSE TRANSCRIPTASE DOMAIN-CONTAINING PROTEIN"/>
    <property type="match status" value="1"/>
</dbReference>
<dbReference type="Proteomes" id="UP000265515">
    <property type="component" value="Unassembled WGS sequence"/>
</dbReference>
<dbReference type="OrthoDB" id="6759844at2759"/>
<keyword evidence="6" id="KW-0378">Hydrolase</keyword>
<gene>
    <name evidence="11" type="ORF">CBR_g22169</name>
</gene>
<evidence type="ECO:0000256" key="7">
    <source>
        <dbReference type="ARBA" id="ARBA00022918"/>
    </source>
</evidence>
<dbReference type="CDD" id="cd14686">
    <property type="entry name" value="bZIP"/>
    <property type="match status" value="1"/>
</dbReference>
<keyword evidence="3" id="KW-0548">Nucleotidyltransferase</keyword>
<dbReference type="Gramene" id="GBG76421">
    <property type="protein sequence ID" value="GBG76421"/>
    <property type="gene ID" value="CBR_g22169"/>
</dbReference>
<proteinExistence type="predicted"/>
<dbReference type="EMBL" id="BFEA01000244">
    <property type="protein sequence ID" value="GBG76421.1"/>
    <property type="molecule type" value="Genomic_DNA"/>
</dbReference>
<dbReference type="InterPro" id="IPR000477">
    <property type="entry name" value="RT_dom"/>
</dbReference>
<dbReference type="AlphaFoldDB" id="A0A388L299"/>
<evidence type="ECO:0000256" key="8">
    <source>
        <dbReference type="SAM" id="Coils"/>
    </source>
</evidence>
<dbReference type="InterPro" id="IPR053134">
    <property type="entry name" value="RNA-dir_DNA_polymerase"/>
</dbReference>
<keyword evidence="4" id="KW-0540">Nuclease</keyword>
<keyword evidence="8" id="KW-0175">Coiled coil</keyword>
<evidence type="ECO:0000256" key="4">
    <source>
        <dbReference type="ARBA" id="ARBA00022722"/>
    </source>
</evidence>
<dbReference type="GO" id="GO:0004519">
    <property type="term" value="F:endonuclease activity"/>
    <property type="evidence" value="ECO:0007669"/>
    <property type="project" value="UniProtKB-KW"/>
</dbReference>
<dbReference type="Gene3D" id="3.30.70.270">
    <property type="match status" value="1"/>
</dbReference>
<evidence type="ECO:0000313" key="12">
    <source>
        <dbReference type="Proteomes" id="UP000265515"/>
    </source>
</evidence>
<comment type="caution">
    <text evidence="11">The sequence shown here is derived from an EMBL/GenBank/DDBJ whole genome shotgun (WGS) entry which is preliminary data.</text>
</comment>
<evidence type="ECO:0000256" key="1">
    <source>
        <dbReference type="ARBA" id="ARBA00022670"/>
    </source>
</evidence>
<name>A0A388L299_CHABU</name>
<dbReference type="GO" id="GO:0008233">
    <property type="term" value="F:peptidase activity"/>
    <property type="evidence" value="ECO:0007669"/>
    <property type="project" value="UniProtKB-KW"/>
</dbReference>
<keyword evidence="5" id="KW-0255">Endonuclease</keyword>
<keyword evidence="7" id="KW-0695">RNA-directed DNA polymerase</keyword>
<dbReference type="SUPFAM" id="SSF56672">
    <property type="entry name" value="DNA/RNA polymerases"/>
    <property type="match status" value="1"/>
</dbReference>
<keyword evidence="2" id="KW-0808">Transferase</keyword>
<dbReference type="GO" id="GO:0006508">
    <property type="term" value="P:proteolysis"/>
    <property type="evidence" value="ECO:0007669"/>
    <property type="project" value="UniProtKB-KW"/>
</dbReference>
<dbReference type="FunFam" id="3.10.10.10:FF:000007">
    <property type="entry name" value="Retrovirus-related Pol polyprotein from transposon 17.6-like Protein"/>
    <property type="match status" value="1"/>
</dbReference>
<evidence type="ECO:0000256" key="2">
    <source>
        <dbReference type="ARBA" id="ARBA00022679"/>
    </source>
</evidence>
<dbReference type="InterPro" id="IPR043502">
    <property type="entry name" value="DNA/RNA_pol_sf"/>
</dbReference>
<evidence type="ECO:0000256" key="3">
    <source>
        <dbReference type="ARBA" id="ARBA00022695"/>
    </source>
</evidence>
<dbReference type="PROSITE" id="PS50878">
    <property type="entry name" value="RT_POL"/>
    <property type="match status" value="1"/>
</dbReference>
<organism evidence="11 12">
    <name type="scientific">Chara braunii</name>
    <name type="common">Braun's stonewort</name>
    <dbReference type="NCBI Taxonomy" id="69332"/>
    <lineage>
        <taxon>Eukaryota</taxon>
        <taxon>Viridiplantae</taxon>
        <taxon>Streptophyta</taxon>
        <taxon>Charophyceae</taxon>
        <taxon>Charales</taxon>
        <taxon>Characeae</taxon>
        <taxon>Chara</taxon>
    </lineage>
</organism>
<dbReference type="PANTHER" id="PTHR24559">
    <property type="entry name" value="TRANSPOSON TY3-I GAG-POL POLYPROTEIN"/>
    <property type="match status" value="1"/>
</dbReference>
<reference evidence="11 12" key="1">
    <citation type="journal article" date="2018" name="Cell">
        <title>The Chara Genome: Secondary Complexity and Implications for Plant Terrestrialization.</title>
        <authorList>
            <person name="Nishiyama T."/>
            <person name="Sakayama H."/>
            <person name="Vries J.D."/>
            <person name="Buschmann H."/>
            <person name="Saint-Marcoux D."/>
            <person name="Ullrich K.K."/>
            <person name="Haas F.B."/>
            <person name="Vanderstraeten L."/>
            <person name="Becker D."/>
            <person name="Lang D."/>
            <person name="Vosolsobe S."/>
            <person name="Rombauts S."/>
            <person name="Wilhelmsson P.K.I."/>
            <person name="Janitza P."/>
            <person name="Kern R."/>
            <person name="Heyl A."/>
            <person name="Rumpler F."/>
            <person name="Villalobos L.I.A.C."/>
            <person name="Clay J.M."/>
            <person name="Skokan R."/>
            <person name="Toyoda A."/>
            <person name="Suzuki Y."/>
            <person name="Kagoshima H."/>
            <person name="Schijlen E."/>
            <person name="Tajeshwar N."/>
            <person name="Catarino B."/>
            <person name="Hetherington A.J."/>
            <person name="Saltykova A."/>
            <person name="Bonnot C."/>
            <person name="Breuninger H."/>
            <person name="Symeonidi A."/>
            <person name="Radhakrishnan G.V."/>
            <person name="Van Nieuwerburgh F."/>
            <person name="Deforce D."/>
            <person name="Chang C."/>
            <person name="Karol K.G."/>
            <person name="Hedrich R."/>
            <person name="Ulvskov P."/>
            <person name="Glockner G."/>
            <person name="Delwiche C.F."/>
            <person name="Petrasek J."/>
            <person name="Van de Peer Y."/>
            <person name="Friml J."/>
            <person name="Beilby M."/>
            <person name="Dolan L."/>
            <person name="Kohara Y."/>
            <person name="Sugano S."/>
            <person name="Fujiyama A."/>
            <person name="Delaux P.-M."/>
            <person name="Quint M."/>
            <person name="TheiBen G."/>
            <person name="Hagemann M."/>
            <person name="Harholt J."/>
            <person name="Dunand C."/>
            <person name="Zachgo S."/>
            <person name="Langdale J."/>
            <person name="Maumus F."/>
            <person name="Straeten D.V.D."/>
            <person name="Gould S.B."/>
            <person name="Rensing S.A."/>
        </authorList>
    </citation>
    <scope>NUCLEOTIDE SEQUENCE [LARGE SCALE GENOMIC DNA]</scope>
    <source>
        <strain evidence="11 12">S276</strain>
    </source>
</reference>
<sequence>MLDAADENEKPFLQKLYDDAVQREREAEAAARATSIADHVALLQVPEANADRIQERLAAVVAALVRLRTLEDLESRVTALEQRNQELQAEILSLKQSQLFAPCPPNPRPAAVPVSQSSIVLTTKASGTVMRAGTGASSSSDSADSSALVIVPNAGTSVQNATVLTGVQYSGPIVDKLAATLPSKYDGKGDITSWISSMRSYFEVLRTLQKNRSMIMGTNTEPAVRNFIELQAVTAGYERIDLTEWMKVTPVRTLEDILITRYQDKHAALKARLKLEALKCQTWRTSMQALEQHLTGLFTTPDLGVTDVSCMDVVMGVAPKEYLSLLGLKDHTTWRELMTDLVNLEAKDLARRKKAPAAGGKSQRKRYGSSNQLALHEHREAEDQSYADDLSLDDDLEPDSDTGCSTSVVESDVNEDEKLNAFKKTASSGCKVFSKIDLKSGYHQIEVDPSDKHKTVFKTRDGLYEFIVMPFGLTNAPATFQCLMDKVLRHQLNRFVVVYLDDILIFSKSMKEHVKHLEEVLQVLKEAQLHLNLEKSEFGRDSVIYLGHGLSADDLEPEATKVEVIRKWP</sequence>
<dbReference type="InterPro" id="IPR043128">
    <property type="entry name" value="Rev_trsase/Diguanyl_cyclase"/>
</dbReference>
<feature type="region of interest" description="Disordered" evidence="9">
    <location>
        <begin position="352"/>
        <end position="372"/>
    </location>
</feature>
<keyword evidence="12" id="KW-1185">Reference proteome</keyword>
<feature type="coiled-coil region" evidence="8">
    <location>
        <begin position="70"/>
        <end position="97"/>
    </location>
</feature>
<evidence type="ECO:0000256" key="6">
    <source>
        <dbReference type="ARBA" id="ARBA00022801"/>
    </source>
</evidence>
<evidence type="ECO:0000313" key="11">
    <source>
        <dbReference type="EMBL" id="GBG76421.1"/>
    </source>
</evidence>
<dbReference type="CDD" id="cd01647">
    <property type="entry name" value="RT_LTR"/>
    <property type="match status" value="1"/>
</dbReference>
<feature type="domain" description="Reverse transcriptase" evidence="10">
    <location>
        <begin position="336"/>
        <end position="550"/>
    </location>
</feature>
<dbReference type="GO" id="GO:0003964">
    <property type="term" value="F:RNA-directed DNA polymerase activity"/>
    <property type="evidence" value="ECO:0007669"/>
    <property type="project" value="UniProtKB-KW"/>
</dbReference>
<evidence type="ECO:0000256" key="5">
    <source>
        <dbReference type="ARBA" id="ARBA00022759"/>
    </source>
</evidence>
<accession>A0A388L299</accession>
<dbReference type="Gene3D" id="3.10.10.10">
    <property type="entry name" value="HIV Type 1 Reverse Transcriptase, subunit A, domain 1"/>
    <property type="match status" value="1"/>
</dbReference>
<evidence type="ECO:0000259" key="10">
    <source>
        <dbReference type="PROSITE" id="PS50878"/>
    </source>
</evidence>
<evidence type="ECO:0000256" key="9">
    <source>
        <dbReference type="SAM" id="MobiDB-lite"/>
    </source>
</evidence>
<protein>
    <recommendedName>
        <fullName evidence="10">Reverse transcriptase domain-containing protein</fullName>
    </recommendedName>
</protein>
<dbReference type="Pfam" id="PF00078">
    <property type="entry name" value="RVT_1"/>
    <property type="match status" value="1"/>
</dbReference>